<organism evidence="2 3">
    <name type="scientific">Methanimicrococcus hongohii</name>
    <dbReference type="NCBI Taxonomy" id="3028295"/>
    <lineage>
        <taxon>Archaea</taxon>
        <taxon>Methanobacteriati</taxon>
        <taxon>Methanobacteriota</taxon>
        <taxon>Stenosarchaea group</taxon>
        <taxon>Methanomicrobia</taxon>
        <taxon>Methanosarcinales</taxon>
        <taxon>Methanosarcinaceae</taxon>
        <taxon>Methanimicrococcus</taxon>
    </lineage>
</organism>
<feature type="region of interest" description="Disordered" evidence="1">
    <location>
        <begin position="1"/>
        <end position="35"/>
    </location>
</feature>
<feature type="compositionally biased region" description="Basic and acidic residues" evidence="1">
    <location>
        <begin position="1"/>
        <end position="12"/>
    </location>
</feature>
<feature type="compositionally biased region" description="Polar residues" evidence="1">
    <location>
        <begin position="23"/>
        <end position="35"/>
    </location>
</feature>
<reference evidence="2 3" key="1">
    <citation type="submission" date="2023-07" db="EMBL/GenBank/DDBJ databases">
        <title>Closed genoem sequence of Methanomicrococcus sp. Hf6.</title>
        <authorList>
            <person name="Poehlein A."/>
            <person name="Protasov E."/>
            <person name="Platt K."/>
            <person name="Reeh H."/>
            <person name="Daniel R."/>
            <person name="Brune A."/>
        </authorList>
    </citation>
    <scope>NUCLEOTIDE SEQUENCE [LARGE SCALE GENOMIC DNA]</scope>
    <source>
        <strain evidence="2 3">Hf6</strain>
    </source>
</reference>
<evidence type="ECO:0000313" key="2">
    <source>
        <dbReference type="EMBL" id="WNY23070.1"/>
    </source>
</evidence>
<name>A0AA96V0L6_9EURY</name>
<sequence length="78" mass="8934">MERFARGGDNHKRQSQIGRLAGTGNSQRQLQENNLPEPNATEINLIVFVFSFCMGRIRQVSSPRCARKLNLRGRFLVF</sequence>
<dbReference type="KEGG" id="mehf:MmiHf6_03690"/>
<protein>
    <submittedName>
        <fullName evidence="2">Uncharacterized protein</fullName>
    </submittedName>
</protein>
<keyword evidence="3" id="KW-1185">Reference proteome</keyword>
<accession>A0AA96V0L6</accession>
<evidence type="ECO:0000256" key="1">
    <source>
        <dbReference type="SAM" id="MobiDB-lite"/>
    </source>
</evidence>
<proteinExistence type="predicted"/>
<dbReference type="Proteomes" id="UP001302978">
    <property type="component" value="Chromosome"/>
</dbReference>
<dbReference type="AlphaFoldDB" id="A0AA96V0L6"/>
<gene>
    <name evidence="2" type="ORF">MmiHf6_03690</name>
</gene>
<evidence type="ECO:0000313" key="3">
    <source>
        <dbReference type="Proteomes" id="UP001302978"/>
    </source>
</evidence>
<dbReference type="EMBL" id="CP131059">
    <property type="protein sequence ID" value="WNY23070.1"/>
    <property type="molecule type" value="Genomic_DNA"/>
</dbReference>